<dbReference type="InterPro" id="IPR013320">
    <property type="entry name" value="ConA-like_dom_sf"/>
</dbReference>
<dbReference type="EMBL" id="KF125865">
    <property type="protein sequence ID" value="AIA93201.1"/>
    <property type="molecule type" value="Genomic_DNA"/>
</dbReference>
<evidence type="ECO:0000313" key="1">
    <source>
        <dbReference type="EMBL" id="AIA93201.1"/>
    </source>
</evidence>
<dbReference type="GO" id="GO:0004553">
    <property type="term" value="F:hydrolase activity, hydrolyzing O-glycosyl compounds"/>
    <property type="evidence" value="ECO:0007669"/>
    <property type="project" value="UniProtKB-ARBA"/>
</dbReference>
<dbReference type="AlphaFoldDB" id="A0A060CK65"/>
<sequence>MIAAALVARFVPPATAVEPPGDGDYRLVWADEFDGDGPLDPADWAFETGFVRNHELQWYQPENAARRDGLLVIEARREARPNPLHRAGDRDWRRNRERIDYSSACVTTLGKHAWKYGRFE</sequence>
<accession>A0A060CK65</accession>
<dbReference type="Gene3D" id="2.60.120.200">
    <property type="match status" value="1"/>
</dbReference>
<reference evidence="1" key="1">
    <citation type="journal article" date="2013" name="Environ. Microbiol.">
        <title>Seasonally variable intestinal metagenomes of the red palm weevil (Rhynchophorus ferrugineus).</title>
        <authorList>
            <person name="Jia S."/>
            <person name="Zhang X."/>
            <person name="Zhang G."/>
            <person name="Yin A."/>
            <person name="Zhang S."/>
            <person name="Li F."/>
            <person name="Wang L."/>
            <person name="Zhao D."/>
            <person name="Yun Q."/>
            <person name="Tala"/>
            <person name="Wang J."/>
            <person name="Sun G."/>
            <person name="Baabdullah M."/>
            <person name="Yu X."/>
            <person name="Hu S."/>
            <person name="Al-Mssallem I.S."/>
            <person name="Yu J."/>
        </authorList>
    </citation>
    <scope>NUCLEOTIDE SEQUENCE</scope>
</reference>
<protein>
    <submittedName>
        <fullName evidence="1">CAZy families GH16 protein</fullName>
    </submittedName>
</protein>
<dbReference type="SUPFAM" id="SSF49899">
    <property type="entry name" value="Concanavalin A-like lectins/glucanases"/>
    <property type="match status" value="1"/>
</dbReference>
<name>A0A060CK65_9BACT</name>
<proteinExistence type="predicted"/>
<feature type="non-terminal residue" evidence="1">
    <location>
        <position position="120"/>
    </location>
</feature>
<organism evidence="1">
    <name type="scientific">uncultured Spirosoma sp</name>
    <dbReference type="NCBI Taxonomy" id="278208"/>
    <lineage>
        <taxon>Bacteria</taxon>
        <taxon>Pseudomonadati</taxon>
        <taxon>Bacteroidota</taxon>
        <taxon>Cytophagia</taxon>
        <taxon>Cytophagales</taxon>
        <taxon>Cytophagaceae</taxon>
        <taxon>Spirosoma</taxon>
        <taxon>environmental samples</taxon>
    </lineage>
</organism>
<dbReference type="GO" id="GO:0005975">
    <property type="term" value="P:carbohydrate metabolic process"/>
    <property type="evidence" value="ECO:0007669"/>
    <property type="project" value="UniProtKB-ARBA"/>
</dbReference>